<sequence length="266" mass="26927">MIRRVAIAVMLAAAATVAPVAASAAAVDGLPGYCPDTNGVTVVVDFNELGGGTVVRCAPGAQANGLTALENAGFTVQGTQRWGKAFICRIQGKPGADTEACLNTPPASAYWSYWYAPNDGTWKYSDFGVLSRTPPAGSFEGWSFAKDKTSSSVPPPGVAPHRPQPPPQPPPPPAATTKPPIGGGGQPAAVPAAPTATTPAAPSDTATPEATQPGTPAGSGIVTAIAEPAIRRTSTPWGAIAAAILLCALALTALVIRRRRRATSDT</sequence>
<keyword evidence="5" id="KW-1185">Reference proteome</keyword>
<proteinExistence type="predicted"/>
<organism evidence="4 5">
    <name type="scientific">Rhizocola hellebori</name>
    <dbReference type="NCBI Taxonomy" id="1392758"/>
    <lineage>
        <taxon>Bacteria</taxon>
        <taxon>Bacillati</taxon>
        <taxon>Actinomycetota</taxon>
        <taxon>Actinomycetes</taxon>
        <taxon>Micromonosporales</taxon>
        <taxon>Micromonosporaceae</taxon>
        <taxon>Rhizocola</taxon>
    </lineage>
</organism>
<feature type="signal peptide" evidence="3">
    <location>
        <begin position="1"/>
        <end position="26"/>
    </location>
</feature>
<evidence type="ECO:0000256" key="2">
    <source>
        <dbReference type="SAM" id="Phobius"/>
    </source>
</evidence>
<accession>A0A8J3Q576</accession>
<evidence type="ECO:0008006" key="6">
    <source>
        <dbReference type="Google" id="ProtNLM"/>
    </source>
</evidence>
<keyword evidence="2" id="KW-0812">Transmembrane</keyword>
<feature type="chain" id="PRO_5039356037" description="Flagellar hook-length control protein FliK" evidence="3">
    <location>
        <begin position="27"/>
        <end position="266"/>
    </location>
</feature>
<keyword evidence="2" id="KW-0472">Membrane</keyword>
<comment type="caution">
    <text evidence="4">The sequence shown here is derived from an EMBL/GenBank/DDBJ whole genome shotgun (WGS) entry which is preliminary data.</text>
</comment>
<reference evidence="4" key="1">
    <citation type="submission" date="2021-01" db="EMBL/GenBank/DDBJ databases">
        <title>Whole genome shotgun sequence of Rhizocola hellebori NBRC 109834.</title>
        <authorList>
            <person name="Komaki H."/>
            <person name="Tamura T."/>
        </authorList>
    </citation>
    <scope>NUCLEOTIDE SEQUENCE</scope>
    <source>
        <strain evidence="4">NBRC 109834</strain>
    </source>
</reference>
<evidence type="ECO:0000256" key="3">
    <source>
        <dbReference type="SAM" id="SignalP"/>
    </source>
</evidence>
<feature type="compositionally biased region" description="Low complexity" evidence="1">
    <location>
        <begin position="187"/>
        <end position="211"/>
    </location>
</feature>
<keyword evidence="2" id="KW-1133">Transmembrane helix</keyword>
<evidence type="ECO:0000313" key="4">
    <source>
        <dbReference type="EMBL" id="GIH03576.1"/>
    </source>
</evidence>
<dbReference type="AlphaFoldDB" id="A0A8J3Q576"/>
<name>A0A8J3Q576_9ACTN</name>
<dbReference type="Proteomes" id="UP000612899">
    <property type="component" value="Unassembled WGS sequence"/>
</dbReference>
<dbReference type="RefSeq" id="WP_203907483.1">
    <property type="nucleotide sequence ID" value="NZ_BONY01000008.1"/>
</dbReference>
<protein>
    <recommendedName>
        <fullName evidence="6">Flagellar hook-length control protein FliK</fullName>
    </recommendedName>
</protein>
<feature type="region of interest" description="Disordered" evidence="1">
    <location>
        <begin position="141"/>
        <end position="220"/>
    </location>
</feature>
<dbReference type="EMBL" id="BONY01000008">
    <property type="protein sequence ID" value="GIH03576.1"/>
    <property type="molecule type" value="Genomic_DNA"/>
</dbReference>
<evidence type="ECO:0000256" key="1">
    <source>
        <dbReference type="SAM" id="MobiDB-lite"/>
    </source>
</evidence>
<feature type="transmembrane region" description="Helical" evidence="2">
    <location>
        <begin position="237"/>
        <end position="256"/>
    </location>
</feature>
<keyword evidence="3" id="KW-0732">Signal</keyword>
<gene>
    <name evidence="4" type="ORF">Rhe02_16430</name>
</gene>
<feature type="compositionally biased region" description="Pro residues" evidence="1">
    <location>
        <begin position="153"/>
        <end position="174"/>
    </location>
</feature>
<evidence type="ECO:0000313" key="5">
    <source>
        <dbReference type="Proteomes" id="UP000612899"/>
    </source>
</evidence>